<dbReference type="GO" id="GO:0016491">
    <property type="term" value="F:oxidoreductase activity"/>
    <property type="evidence" value="ECO:0007669"/>
    <property type="project" value="UniProtKB-KW"/>
</dbReference>
<proteinExistence type="inferred from homology"/>
<name>A0A0A8HB94_9BACT</name>
<dbReference type="Gene3D" id="3.40.109.10">
    <property type="entry name" value="NADH Oxidase"/>
    <property type="match status" value="1"/>
</dbReference>
<dbReference type="EMBL" id="CP007772">
    <property type="protein sequence ID" value="AJC90920.1"/>
    <property type="molecule type" value="Genomic_DNA"/>
</dbReference>
<dbReference type="InterPro" id="IPR000415">
    <property type="entry name" value="Nitroreductase-like"/>
</dbReference>
<evidence type="ECO:0000256" key="1">
    <source>
        <dbReference type="ARBA" id="ARBA00007118"/>
    </source>
</evidence>
<dbReference type="RefSeq" id="WP_039664112.1">
    <property type="nucleotide sequence ID" value="NZ_CP007772.1"/>
</dbReference>
<dbReference type="Pfam" id="PF00881">
    <property type="entry name" value="Nitroreductase"/>
    <property type="match status" value="1"/>
</dbReference>
<dbReference type="InterPro" id="IPR029479">
    <property type="entry name" value="Nitroreductase"/>
</dbReference>
<evidence type="ECO:0000259" key="3">
    <source>
        <dbReference type="Pfam" id="PF00881"/>
    </source>
</evidence>
<dbReference type="PANTHER" id="PTHR43673:SF10">
    <property type="entry name" value="NADH DEHYDROGENASE_NAD(P)H NITROREDUCTASE XCC3605-RELATED"/>
    <property type="match status" value="1"/>
</dbReference>
<organism evidence="4 5">
    <name type="scientific">Campylobacter subantarcticus LMG 24374</name>
    <dbReference type="NCBI Taxonomy" id="1388751"/>
    <lineage>
        <taxon>Bacteria</taxon>
        <taxon>Pseudomonadati</taxon>
        <taxon>Campylobacterota</taxon>
        <taxon>Epsilonproteobacteria</taxon>
        <taxon>Campylobacterales</taxon>
        <taxon>Campylobacteraceae</taxon>
        <taxon>Campylobacter</taxon>
    </lineage>
</organism>
<evidence type="ECO:0000313" key="5">
    <source>
        <dbReference type="Proteomes" id="UP000031135"/>
    </source>
</evidence>
<keyword evidence="2" id="KW-0560">Oxidoreductase</keyword>
<evidence type="ECO:0000256" key="2">
    <source>
        <dbReference type="ARBA" id="ARBA00023002"/>
    </source>
</evidence>
<comment type="similarity">
    <text evidence="1">Belongs to the nitroreductase family.</text>
</comment>
<dbReference type="KEGG" id="csm:CSUB8521_1084"/>
<dbReference type="HOGENOM" id="CLU_070764_4_1_7"/>
<dbReference type="PANTHER" id="PTHR43673">
    <property type="entry name" value="NAD(P)H NITROREDUCTASE YDGI-RELATED"/>
    <property type="match status" value="1"/>
</dbReference>
<dbReference type="AlphaFoldDB" id="A0A0A8HB94"/>
<dbReference type="Proteomes" id="UP000031135">
    <property type="component" value="Chromosome"/>
</dbReference>
<protein>
    <submittedName>
        <fullName evidence="4">Nitroreductase</fullName>
    </submittedName>
</protein>
<evidence type="ECO:0000313" key="4">
    <source>
        <dbReference type="EMBL" id="AJC90920.1"/>
    </source>
</evidence>
<reference evidence="4 5" key="1">
    <citation type="journal article" date="2014" name="Genome Biol. Evol.">
        <title>Comparative Genomics of the Campylobacter lari Group.</title>
        <authorList>
            <person name="Miller W.G."/>
            <person name="Yee E."/>
            <person name="Chapman M.H."/>
            <person name="Smith T.P."/>
            <person name="Bono J.L."/>
            <person name="Huynh S."/>
            <person name="Parker C.T."/>
            <person name="Vandamme P."/>
            <person name="Luong K."/>
            <person name="Korlach J."/>
        </authorList>
    </citation>
    <scope>NUCLEOTIDE SEQUENCE [LARGE SCALE GENOMIC DNA]</scope>
    <source>
        <strain evidence="4 5">LMG 24374</strain>
    </source>
</reference>
<dbReference type="OrthoDB" id="9809288at2"/>
<accession>A0A0A8HB94</accession>
<gene>
    <name evidence="4" type="primary">rdxB</name>
    <name evidence="4" type="ORF">CSUB8521_1084</name>
</gene>
<dbReference type="SUPFAM" id="SSF55469">
    <property type="entry name" value="FMN-dependent nitroreductase-like"/>
    <property type="match status" value="1"/>
</dbReference>
<sequence>MQNYLNLMQNRASIRSYTKDSISRQNLEYILECARLSPSSLGLEPWKFFVFQQEKHKKEIATIANNQTHVADCAAIIVVISRADFKDYFIEKLKKRNISQEELDKRIQTYQPFIDSMNLEQRFIYAKEQSYLAIANIINAAHSLNLGSCVIGGFNQEKMNQYLQLDAHKERVSMLITLGHINTNPNTQKARFAFDEVVEFKD</sequence>
<feature type="domain" description="Nitroreductase" evidence="3">
    <location>
        <begin position="9"/>
        <end position="180"/>
    </location>
</feature>